<gene>
    <name evidence="2" type="ORF">CLV40_11771</name>
</gene>
<dbReference type="SUPFAM" id="SSF54506">
    <property type="entry name" value="Diaminopimelate epimerase-like"/>
    <property type="match status" value="1"/>
</dbReference>
<accession>A0A2S6GHW9</accession>
<organism evidence="2 3">
    <name type="scientific">Actinokineospora auranticolor</name>
    <dbReference type="NCBI Taxonomy" id="155976"/>
    <lineage>
        <taxon>Bacteria</taxon>
        <taxon>Bacillati</taxon>
        <taxon>Actinomycetota</taxon>
        <taxon>Actinomycetes</taxon>
        <taxon>Pseudonocardiales</taxon>
        <taxon>Pseudonocardiaceae</taxon>
        <taxon>Actinokineospora</taxon>
    </lineage>
</organism>
<dbReference type="PIRSF" id="PIRSF016184">
    <property type="entry name" value="PhzC_PhzF"/>
    <property type="match status" value="1"/>
</dbReference>
<protein>
    <submittedName>
        <fullName evidence="2">PhzF family phenazine biosynthesis protein</fullName>
    </submittedName>
</protein>
<evidence type="ECO:0000313" key="2">
    <source>
        <dbReference type="EMBL" id="PPK64832.1"/>
    </source>
</evidence>
<reference evidence="2 3" key="1">
    <citation type="submission" date="2018-02" db="EMBL/GenBank/DDBJ databases">
        <title>Genomic Encyclopedia of Archaeal and Bacterial Type Strains, Phase II (KMG-II): from individual species to whole genera.</title>
        <authorList>
            <person name="Goeker M."/>
        </authorList>
    </citation>
    <scope>NUCLEOTIDE SEQUENCE [LARGE SCALE GENOMIC DNA]</scope>
    <source>
        <strain evidence="2 3">YU 961-1</strain>
    </source>
</reference>
<dbReference type="Proteomes" id="UP000239203">
    <property type="component" value="Unassembled WGS sequence"/>
</dbReference>
<keyword evidence="3" id="KW-1185">Reference proteome</keyword>
<sequence>MIEVHVLRVFTDEHGRFGNPLGVVLGGPELAGPVRQAIATELGYSETVFVTDPATARLRIHTPAVELPLAGHPLVGTSWLLARELGEQPTELRPELVSDPVPTFVEDDLTWIRAATADAPPWLHTRLADPAAVTAAEPVAPHAARTQLWAWSDEPAGHIRARMFAADFGVVEDEACGSATLLLAATLGREIQVHHGAGSRVSARPAGPTAAEIGGRVTHDGTITVDVPDAAAPAKDE</sequence>
<dbReference type="GO" id="GO:0016853">
    <property type="term" value="F:isomerase activity"/>
    <property type="evidence" value="ECO:0007669"/>
    <property type="project" value="TreeGrafter"/>
</dbReference>
<dbReference type="RefSeq" id="WP_104481602.1">
    <property type="nucleotide sequence ID" value="NZ_CP154825.1"/>
</dbReference>
<feature type="active site" evidence="1">
    <location>
        <position position="46"/>
    </location>
</feature>
<dbReference type="Gene3D" id="3.10.310.10">
    <property type="entry name" value="Diaminopimelate Epimerase, Chain A, domain 1"/>
    <property type="match status" value="2"/>
</dbReference>
<dbReference type="EMBL" id="PTIX01000017">
    <property type="protein sequence ID" value="PPK64832.1"/>
    <property type="molecule type" value="Genomic_DNA"/>
</dbReference>
<evidence type="ECO:0000313" key="3">
    <source>
        <dbReference type="Proteomes" id="UP000239203"/>
    </source>
</evidence>
<comment type="caution">
    <text evidence="2">The sequence shown here is derived from an EMBL/GenBank/DDBJ whole genome shotgun (WGS) entry which is preliminary data.</text>
</comment>
<evidence type="ECO:0000256" key="1">
    <source>
        <dbReference type="PIRSR" id="PIRSR016184-1"/>
    </source>
</evidence>
<dbReference type="InterPro" id="IPR003719">
    <property type="entry name" value="Phenazine_PhzF-like"/>
</dbReference>
<dbReference type="PANTHER" id="PTHR13774:SF32">
    <property type="entry name" value="ANTISENSE-ENHANCING SEQUENCE 1"/>
    <property type="match status" value="1"/>
</dbReference>
<dbReference type="GO" id="GO:0005737">
    <property type="term" value="C:cytoplasm"/>
    <property type="evidence" value="ECO:0007669"/>
    <property type="project" value="TreeGrafter"/>
</dbReference>
<name>A0A2S6GHW9_9PSEU</name>
<dbReference type="AlphaFoldDB" id="A0A2S6GHW9"/>
<proteinExistence type="predicted"/>
<dbReference type="PANTHER" id="PTHR13774">
    <property type="entry name" value="PHENAZINE BIOSYNTHESIS PROTEIN"/>
    <property type="match status" value="1"/>
</dbReference>
<dbReference type="Pfam" id="PF02567">
    <property type="entry name" value="PhzC-PhzF"/>
    <property type="match status" value="2"/>
</dbReference>
<dbReference type="OrthoDB" id="9788221at2"/>